<name>A0A9D4E1B0_DREPO</name>
<proteinExistence type="predicted"/>
<protein>
    <submittedName>
        <fullName evidence="1">Uncharacterized protein</fullName>
    </submittedName>
</protein>
<evidence type="ECO:0000313" key="2">
    <source>
        <dbReference type="Proteomes" id="UP000828390"/>
    </source>
</evidence>
<reference evidence="1" key="1">
    <citation type="journal article" date="2019" name="bioRxiv">
        <title>The Genome of the Zebra Mussel, Dreissena polymorpha: A Resource for Invasive Species Research.</title>
        <authorList>
            <person name="McCartney M.A."/>
            <person name="Auch B."/>
            <person name="Kono T."/>
            <person name="Mallez S."/>
            <person name="Zhang Y."/>
            <person name="Obille A."/>
            <person name="Becker A."/>
            <person name="Abrahante J.E."/>
            <person name="Garbe J."/>
            <person name="Badalamenti J.P."/>
            <person name="Herman A."/>
            <person name="Mangelson H."/>
            <person name="Liachko I."/>
            <person name="Sullivan S."/>
            <person name="Sone E.D."/>
            <person name="Koren S."/>
            <person name="Silverstein K.A.T."/>
            <person name="Beckman K.B."/>
            <person name="Gohl D.M."/>
        </authorList>
    </citation>
    <scope>NUCLEOTIDE SEQUENCE</scope>
    <source>
        <strain evidence="1">Duluth1</strain>
        <tissue evidence="1">Whole animal</tissue>
    </source>
</reference>
<evidence type="ECO:0000313" key="1">
    <source>
        <dbReference type="EMBL" id="KAH3770250.1"/>
    </source>
</evidence>
<reference evidence="1" key="2">
    <citation type="submission" date="2020-11" db="EMBL/GenBank/DDBJ databases">
        <authorList>
            <person name="McCartney M.A."/>
            <person name="Auch B."/>
            <person name="Kono T."/>
            <person name="Mallez S."/>
            <person name="Becker A."/>
            <person name="Gohl D.M."/>
            <person name="Silverstein K.A.T."/>
            <person name="Koren S."/>
            <person name="Bechman K.B."/>
            <person name="Herman A."/>
            <person name="Abrahante J.E."/>
            <person name="Garbe J."/>
        </authorList>
    </citation>
    <scope>NUCLEOTIDE SEQUENCE</scope>
    <source>
        <strain evidence="1">Duluth1</strain>
        <tissue evidence="1">Whole animal</tissue>
    </source>
</reference>
<comment type="caution">
    <text evidence="1">The sequence shown here is derived from an EMBL/GenBank/DDBJ whole genome shotgun (WGS) entry which is preliminary data.</text>
</comment>
<sequence length="85" mass="9370">MDIMHGLGMTSLSLNGWVKSGCRVNHEKSFLHTISSLAKLRTLDNEINGIIPCLYEALYGRNIKSLSLRGGDRGCLHAESLTKLL</sequence>
<dbReference type="AlphaFoldDB" id="A0A9D4E1B0"/>
<keyword evidence="2" id="KW-1185">Reference proteome</keyword>
<organism evidence="1 2">
    <name type="scientific">Dreissena polymorpha</name>
    <name type="common">Zebra mussel</name>
    <name type="synonym">Mytilus polymorpha</name>
    <dbReference type="NCBI Taxonomy" id="45954"/>
    <lineage>
        <taxon>Eukaryota</taxon>
        <taxon>Metazoa</taxon>
        <taxon>Spiralia</taxon>
        <taxon>Lophotrochozoa</taxon>
        <taxon>Mollusca</taxon>
        <taxon>Bivalvia</taxon>
        <taxon>Autobranchia</taxon>
        <taxon>Heteroconchia</taxon>
        <taxon>Euheterodonta</taxon>
        <taxon>Imparidentia</taxon>
        <taxon>Neoheterodontei</taxon>
        <taxon>Myida</taxon>
        <taxon>Dreissenoidea</taxon>
        <taxon>Dreissenidae</taxon>
        <taxon>Dreissena</taxon>
    </lineage>
</organism>
<dbReference type="EMBL" id="JAIWYP010000009">
    <property type="protein sequence ID" value="KAH3770250.1"/>
    <property type="molecule type" value="Genomic_DNA"/>
</dbReference>
<dbReference type="Proteomes" id="UP000828390">
    <property type="component" value="Unassembled WGS sequence"/>
</dbReference>
<accession>A0A9D4E1B0</accession>
<gene>
    <name evidence="1" type="ORF">DPMN_171534</name>
</gene>